<dbReference type="OrthoDB" id="242766at2759"/>
<evidence type="ECO:0000313" key="4">
    <source>
        <dbReference type="Proteomes" id="UP000094336"/>
    </source>
</evidence>
<dbReference type="Proteomes" id="UP000094336">
    <property type="component" value="Unassembled WGS sequence"/>
</dbReference>
<dbReference type="InterPro" id="IPR051624">
    <property type="entry name" value="RMD1/Sad1-interacting"/>
</dbReference>
<proteinExistence type="inferred from homology"/>
<evidence type="ECO:0000313" key="3">
    <source>
        <dbReference type="EMBL" id="ODQ81162.1"/>
    </source>
</evidence>
<dbReference type="Pfam" id="PF02582">
    <property type="entry name" value="DUF155"/>
    <property type="match status" value="1"/>
</dbReference>
<reference evidence="4" key="1">
    <citation type="submission" date="2016-05" db="EMBL/GenBank/DDBJ databases">
        <title>Comparative genomics of biotechnologically important yeasts.</title>
        <authorList>
            <consortium name="DOE Joint Genome Institute"/>
            <person name="Riley R."/>
            <person name="Haridas S."/>
            <person name="Wolfe K.H."/>
            <person name="Lopes M.R."/>
            <person name="Hittinger C.T."/>
            <person name="Goker M."/>
            <person name="Salamov A."/>
            <person name="Wisecaver J."/>
            <person name="Long T.M."/>
            <person name="Aerts A.L."/>
            <person name="Barry K."/>
            <person name="Choi C."/>
            <person name="Clum A."/>
            <person name="Coughlan A.Y."/>
            <person name="Deshpande S."/>
            <person name="Douglass A.P."/>
            <person name="Hanson S.J."/>
            <person name="Klenk H.-P."/>
            <person name="Labutti K."/>
            <person name="Lapidus A."/>
            <person name="Lindquist E."/>
            <person name="Lipzen A."/>
            <person name="Meier-Kolthoff J.P."/>
            <person name="Ohm R.A."/>
            <person name="Otillar R.P."/>
            <person name="Pangilinan J."/>
            <person name="Peng Y."/>
            <person name="Rokas A."/>
            <person name="Rosa C.A."/>
            <person name="Scheuner C."/>
            <person name="Sibirny A.A."/>
            <person name="Slot J.C."/>
            <person name="Stielow J.B."/>
            <person name="Sun H."/>
            <person name="Kurtzman C.P."/>
            <person name="Blackwell M."/>
            <person name="Grigoriev I.V."/>
            <person name="Jeffries T.W."/>
        </authorList>
    </citation>
    <scope>NUCLEOTIDE SEQUENCE [LARGE SCALE GENOMIC DNA]</scope>
    <source>
        <strain evidence="4">NRRL Y-12698</strain>
    </source>
</reference>
<dbReference type="GO" id="GO:0005739">
    <property type="term" value="C:mitochondrion"/>
    <property type="evidence" value="ECO:0007669"/>
    <property type="project" value="UniProtKB-ARBA"/>
</dbReference>
<name>A0A1E3QVQ8_9ASCO</name>
<sequence length="394" mass="45218">MLSLLKPFKLSRSLRCSSLSPFRFSTSTCIAKNDPNATKSKSNKSSSNLNLRRTKAKIEPALDTFSRVRATANINYQTFPVTAVSICESYDLHKVISGLTHDDYTTNIVIPQEAIHVRVPVHRLDTQYVPVNYTWGKDFDVMVLANGSVVAWGLSEEYLLEHFVPMIKDCERENFGLVESEELDYVEIPLEAATESQSSDANLGSYIDNRELIVIRGSTADQKLLDKATFAFGLARSTRLALLEQYLENYISTTKQHSRALSEQCEITLKERQILQNMGKIFLIRNKLNLHNELIDTPDLYWSEPHLEKIYAEISRELDVLPRIAILNKKLDYVSDEATSLLAVLNEKKGTRLEWIIIWLILIEVFFETFHFYERYVLERRVKEAESKIGLNVK</sequence>
<dbReference type="PANTHER" id="PTHR16255">
    <property type="entry name" value="REQUIRED FOR MEIOTIC NUCLEAR DIVISION PROTEIN 1 HOMOLOG"/>
    <property type="match status" value="1"/>
</dbReference>
<dbReference type="AlphaFoldDB" id="A0A1E3QVQ8"/>
<comment type="similarity">
    <text evidence="1">Belongs to the RMD1/sif2 family.</text>
</comment>
<evidence type="ECO:0000256" key="1">
    <source>
        <dbReference type="ARBA" id="ARBA00008306"/>
    </source>
</evidence>
<dbReference type="GeneID" id="30146160"/>
<dbReference type="EMBL" id="KV454428">
    <property type="protein sequence ID" value="ODQ81162.1"/>
    <property type="molecule type" value="Genomic_DNA"/>
</dbReference>
<accession>A0A1E3QVQ8</accession>
<protein>
    <recommendedName>
        <fullName evidence="2">DUF155 domain-containing protein</fullName>
    </recommendedName>
</protein>
<dbReference type="PANTHER" id="PTHR16255:SF1">
    <property type="entry name" value="REQUIRED FOR MEIOTIC NUCLEAR DIVISION PROTEIN 1 HOMOLOG"/>
    <property type="match status" value="1"/>
</dbReference>
<gene>
    <name evidence="3" type="ORF">BABINDRAFT_160559</name>
</gene>
<keyword evidence="4" id="KW-1185">Reference proteome</keyword>
<feature type="domain" description="DUF155" evidence="2">
    <location>
        <begin position="141"/>
        <end position="328"/>
    </location>
</feature>
<organism evidence="3 4">
    <name type="scientific">Babjeviella inositovora NRRL Y-12698</name>
    <dbReference type="NCBI Taxonomy" id="984486"/>
    <lineage>
        <taxon>Eukaryota</taxon>
        <taxon>Fungi</taxon>
        <taxon>Dikarya</taxon>
        <taxon>Ascomycota</taxon>
        <taxon>Saccharomycotina</taxon>
        <taxon>Pichiomycetes</taxon>
        <taxon>Serinales incertae sedis</taxon>
        <taxon>Babjeviella</taxon>
    </lineage>
</organism>
<dbReference type="RefSeq" id="XP_018986490.1">
    <property type="nucleotide sequence ID" value="XM_019128307.1"/>
</dbReference>
<evidence type="ECO:0000259" key="2">
    <source>
        <dbReference type="Pfam" id="PF02582"/>
    </source>
</evidence>
<dbReference type="GO" id="GO:0070131">
    <property type="term" value="P:positive regulation of mitochondrial translation"/>
    <property type="evidence" value="ECO:0007669"/>
    <property type="project" value="TreeGrafter"/>
</dbReference>
<dbReference type="InterPro" id="IPR003734">
    <property type="entry name" value="DUF155"/>
</dbReference>